<keyword evidence="2" id="KW-1185">Reference proteome</keyword>
<dbReference type="EMBL" id="FNBK01000004">
    <property type="protein sequence ID" value="SDF17263.1"/>
    <property type="molecule type" value="Genomic_DNA"/>
</dbReference>
<reference evidence="2" key="1">
    <citation type="submission" date="2016-10" db="EMBL/GenBank/DDBJ databases">
        <authorList>
            <person name="Varghese N."/>
            <person name="Submissions S."/>
        </authorList>
    </citation>
    <scope>NUCLEOTIDE SEQUENCE [LARGE SCALE GENOMIC DNA]</scope>
    <source>
        <strain evidence="2">IBRC-M 10760</strain>
    </source>
</reference>
<name>A0A1G7IX81_9EURY</name>
<accession>A0A1G7IX81</accession>
<dbReference type="STRING" id="660518.SAMN05216218_104118"/>
<proteinExistence type="predicted"/>
<dbReference type="AlphaFoldDB" id="A0A1G7IX81"/>
<gene>
    <name evidence="1" type="ORF">SAMN05216218_104118</name>
</gene>
<organism evidence="1 2">
    <name type="scientific">Halorientalis regularis</name>
    <dbReference type="NCBI Taxonomy" id="660518"/>
    <lineage>
        <taxon>Archaea</taxon>
        <taxon>Methanobacteriati</taxon>
        <taxon>Methanobacteriota</taxon>
        <taxon>Stenosarchaea group</taxon>
        <taxon>Halobacteria</taxon>
        <taxon>Halobacteriales</taxon>
        <taxon>Haloarculaceae</taxon>
        <taxon>Halorientalis</taxon>
    </lineage>
</organism>
<evidence type="ECO:0008006" key="3">
    <source>
        <dbReference type="Google" id="ProtNLM"/>
    </source>
</evidence>
<protein>
    <recommendedName>
        <fullName evidence="3">Small CPxCG-related zinc finger protein</fullName>
    </recommendedName>
</protein>
<dbReference type="Proteomes" id="UP000199076">
    <property type="component" value="Unassembled WGS sequence"/>
</dbReference>
<dbReference type="Pfam" id="PF24440">
    <property type="entry name" value="DUF7559"/>
    <property type="match status" value="1"/>
</dbReference>
<sequence length="54" mass="6152">MDMPKTLEVTCTSGDCELDMFEMHYTYDMPDDVGITDFSCPYCGETEGLEEIEL</sequence>
<dbReference type="InterPro" id="IPR055981">
    <property type="entry name" value="DUF7559"/>
</dbReference>
<evidence type="ECO:0000313" key="2">
    <source>
        <dbReference type="Proteomes" id="UP000199076"/>
    </source>
</evidence>
<evidence type="ECO:0000313" key="1">
    <source>
        <dbReference type="EMBL" id="SDF17263.1"/>
    </source>
</evidence>